<evidence type="ECO:0000259" key="16">
    <source>
        <dbReference type="Pfam" id="PF02875"/>
    </source>
</evidence>
<evidence type="ECO:0000256" key="6">
    <source>
        <dbReference type="ARBA" id="ARBA00022618"/>
    </source>
</evidence>
<dbReference type="GO" id="GO:0009252">
    <property type="term" value="P:peptidoglycan biosynthetic process"/>
    <property type="evidence" value="ECO:0007669"/>
    <property type="project" value="UniProtKB-UniRule"/>
</dbReference>
<dbReference type="InterPro" id="IPR000713">
    <property type="entry name" value="Mur_ligase_N"/>
</dbReference>
<organism evidence="18 19">
    <name type="scientific">Caldanaerobacter subterraneus</name>
    <dbReference type="NCBI Taxonomy" id="911092"/>
    <lineage>
        <taxon>Bacteria</taxon>
        <taxon>Bacillati</taxon>
        <taxon>Bacillota</taxon>
        <taxon>Clostridia</taxon>
        <taxon>Thermoanaerobacterales</taxon>
        <taxon>Thermoanaerobacteraceae</taxon>
        <taxon>Caldanaerobacter</taxon>
    </lineage>
</organism>
<dbReference type="Gene3D" id="3.90.190.20">
    <property type="entry name" value="Mur ligase, C-terminal domain"/>
    <property type="match status" value="1"/>
</dbReference>
<dbReference type="RefSeq" id="WP_278429595.1">
    <property type="nucleotide sequence ID" value="NZ_DOLB01000167.1"/>
</dbReference>
<dbReference type="GO" id="GO:0071555">
    <property type="term" value="P:cell wall organization"/>
    <property type="evidence" value="ECO:0007669"/>
    <property type="project" value="UniProtKB-KW"/>
</dbReference>
<keyword evidence="8 14" id="KW-0067">ATP-binding</keyword>
<evidence type="ECO:0000256" key="12">
    <source>
        <dbReference type="ARBA" id="ARBA00023316"/>
    </source>
</evidence>
<dbReference type="Proteomes" id="UP000264445">
    <property type="component" value="Unassembled WGS sequence"/>
</dbReference>
<comment type="pathway">
    <text evidence="2 14">Cell wall biogenesis; peptidoglycan biosynthesis.</text>
</comment>
<protein>
    <recommendedName>
        <fullName evidence="3 14">UDP-N-acetylmuramate--L-alanine ligase</fullName>
        <ecNumber evidence="3 14">6.3.2.8</ecNumber>
    </recommendedName>
    <alternativeName>
        <fullName evidence="14">UDP-N-acetylmuramoyl-L-alanine synthetase</fullName>
    </alternativeName>
</protein>
<name>A0A357VQ94_9THEO</name>
<dbReference type="SUPFAM" id="SSF53244">
    <property type="entry name" value="MurD-like peptide ligases, peptide-binding domain"/>
    <property type="match status" value="1"/>
</dbReference>
<feature type="domain" description="Mur ligase central" evidence="17">
    <location>
        <begin position="114"/>
        <end position="293"/>
    </location>
</feature>
<evidence type="ECO:0000256" key="8">
    <source>
        <dbReference type="ARBA" id="ARBA00022840"/>
    </source>
</evidence>
<dbReference type="GO" id="GO:0051301">
    <property type="term" value="P:cell division"/>
    <property type="evidence" value="ECO:0007669"/>
    <property type="project" value="UniProtKB-KW"/>
</dbReference>
<keyword evidence="6 14" id="KW-0132">Cell division</keyword>
<keyword evidence="11 14" id="KW-0131">Cell cycle</keyword>
<dbReference type="Pfam" id="PF02875">
    <property type="entry name" value="Mur_ligase_C"/>
    <property type="match status" value="1"/>
</dbReference>
<evidence type="ECO:0000259" key="15">
    <source>
        <dbReference type="Pfam" id="PF01225"/>
    </source>
</evidence>
<keyword evidence="4 14" id="KW-0963">Cytoplasm</keyword>
<keyword evidence="9 14" id="KW-0133">Cell shape</keyword>
<keyword evidence="10 14" id="KW-0573">Peptidoglycan synthesis</keyword>
<dbReference type="GO" id="GO:0005524">
    <property type="term" value="F:ATP binding"/>
    <property type="evidence" value="ECO:0007669"/>
    <property type="project" value="UniProtKB-UniRule"/>
</dbReference>
<dbReference type="InterPro" id="IPR036615">
    <property type="entry name" value="Mur_ligase_C_dom_sf"/>
</dbReference>
<feature type="binding site" evidence="14">
    <location>
        <begin position="116"/>
        <end position="122"/>
    </location>
    <ligand>
        <name>ATP</name>
        <dbReference type="ChEBI" id="CHEBI:30616"/>
    </ligand>
</feature>
<evidence type="ECO:0000313" key="19">
    <source>
        <dbReference type="Proteomes" id="UP000264445"/>
    </source>
</evidence>
<comment type="subcellular location">
    <subcellularLocation>
        <location evidence="1 14">Cytoplasm</location>
    </subcellularLocation>
</comment>
<dbReference type="EC" id="6.3.2.8" evidence="3 14"/>
<evidence type="ECO:0000256" key="13">
    <source>
        <dbReference type="ARBA" id="ARBA00047833"/>
    </source>
</evidence>
<feature type="domain" description="Mur ligase C-terminal" evidence="16">
    <location>
        <begin position="316"/>
        <end position="445"/>
    </location>
</feature>
<dbReference type="GO" id="GO:0008360">
    <property type="term" value="P:regulation of cell shape"/>
    <property type="evidence" value="ECO:0007669"/>
    <property type="project" value="UniProtKB-KW"/>
</dbReference>
<dbReference type="Gene3D" id="3.40.1190.10">
    <property type="entry name" value="Mur-like, catalytic domain"/>
    <property type="match status" value="1"/>
</dbReference>
<reference evidence="18 19" key="1">
    <citation type="journal article" date="2018" name="Nat. Biotechnol.">
        <title>A standardized bacterial taxonomy based on genome phylogeny substantially revises the tree of life.</title>
        <authorList>
            <person name="Parks D.H."/>
            <person name="Chuvochina M."/>
            <person name="Waite D.W."/>
            <person name="Rinke C."/>
            <person name="Skarshewski A."/>
            <person name="Chaumeil P.A."/>
            <person name="Hugenholtz P."/>
        </authorList>
    </citation>
    <scope>NUCLEOTIDE SEQUENCE [LARGE SCALE GENOMIC DNA]</scope>
    <source>
        <strain evidence="18">UBA12544</strain>
    </source>
</reference>
<dbReference type="Pfam" id="PF01225">
    <property type="entry name" value="Mur_ligase"/>
    <property type="match status" value="1"/>
</dbReference>
<dbReference type="SUPFAM" id="SSF51984">
    <property type="entry name" value="MurCD N-terminal domain"/>
    <property type="match status" value="1"/>
</dbReference>
<dbReference type="Gene3D" id="3.40.50.720">
    <property type="entry name" value="NAD(P)-binding Rossmann-like Domain"/>
    <property type="match status" value="1"/>
</dbReference>
<dbReference type="EMBL" id="DOLB01000167">
    <property type="protein sequence ID" value="HBT50379.1"/>
    <property type="molecule type" value="Genomic_DNA"/>
</dbReference>
<evidence type="ECO:0000256" key="2">
    <source>
        <dbReference type="ARBA" id="ARBA00004752"/>
    </source>
</evidence>
<dbReference type="InterPro" id="IPR036565">
    <property type="entry name" value="Mur-like_cat_sf"/>
</dbReference>
<feature type="domain" description="Mur ligase N-terminal catalytic" evidence="15">
    <location>
        <begin position="10"/>
        <end position="108"/>
    </location>
</feature>
<evidence type="ECO:0000256" key="9">
    <source>
        <dbReference type="ARBA" id="ARBA00022960"/>
    </source>
</evidence>
<dbReference type="InterPro" id="IPR050061">
    <property type="entry name" value="MurCDEF_pg_biosynth"/>
</dbReference>
<comment type="function">
    <text evidence="14">Cell wall formation.</text>
</comment>
<dbReference type="NCBIfam" id="TIGR01082">
    <property type="entry name" value="murC"/>
    <property type="match status" value="1"/>
</dbReference>
<dbReference type="Pfam" id="PF08245">
    <property type="entry name" value="Mur_ligase_M"/>
    <property type="match status" value="1"/>
</dbReference>
<dbReference type="SUPFAM" id="SSF53623">
    <property type="entry name" value="MurD-like peptide ligases, catalytic domain"/>
    <property type="match status" value="1"/>
</dbReference>
<evidence type="ECO:0000256" key="5">
    <source>
        <dbReference type="ARBA" id="ARBA00022598"/>
    </source>
</evidence>
<dbReference type="InterPro" id="IPR005758">
    <property type="entry name" value="UDP-N-AcMur_Ala_ligase_MurC"/>
</dbReference>
<evidence type="ECO:0000256" key="4">
    <source>
        <dbReference type="ARBA" id="ARBA00022490"/>
    </source>
</evidence>
<dbReference type="GO" id="GO:0005737">
    <property type="term" value="C:cytoplasm"/>
    <property type="evidence" value="ECO:0007669"/>
    <property type="project" value="UniProtKB-SubCell"/>
</dbReference>
<keyword evidence="7 14" id="KW-0547">Nucleotide-binding</keyword>
<dbReference type="InterPro" id="IPR013221">
    <property type="entry name" value="Mur_ligase_cen"/>
</dbReference>
<evidence type="ECO:0000256" key="7">
    <source>
        <dbReference type="ARBA" id="ARBA00022741"/>
    </source>
</evidence>
<dbReference type="AlphaFoldDB" id="A0A357VQ94"/>
<dbReference type="UniPathway" id="UPA00219"/>
<dbReference type="PANTHER" id="PTHR43445">
    <property type="entry name" value="UDP-N-ACETYLMURAMATE--L-ALANINE LIGASE-RELATED"/>
    <property type="match status" value="1"/>
</dbReference>
<keyword evidence="12 14" id="KW-0961">Cell wall biogenesis/degradation</keyword>
<dbReference type="PANTHER" id="PTHR43445:SF3">
    <property type="entry name" value="UDP-N-ACETYLMURAMATE--L-ALANINE LIGASE"/>
    <property type="match status" value="1"/>
</dbReference>
<keyword evidence="5 14" id="KW-0436">Ligase</keyword>
<gene>
    <name evidence="14" type="primary">murC</name>
    <name evidence="18" type="ORF">DEA61_11530</name>
</gene>
<evidence type="ECO:0000256" key="14">
    <source>
        <dbReference type="HAMAP-Rule" id="MF_00046"/>
    </source>
</evidence>
<dbReference type="HAMAP" id="MF_00046">
    <property type="entry name" value="MurC"/>
    <property type="match status" value="1"/>
</dbReference>
<evidence type="ECO:0000313" key="18">
    <source>
        <dbReference type="EMBL" id="HBT50379.1"/>
    </source>
</evidence>
<evidence type="ECO:0000256" key="11">
    <source>
        <dbReference type="ARBA" id="ARBA00023306"/>
    </source>
</evidence>
<evidence type="ECO:0000256" key="3">
    <source>
        <dbReference type="ARBA" id="ARBA00012211"/>
    </source>
</evidence>
<evidence type="ECO:0000256" key="10">
    <source>
        <dbReference type="ARBA" id="ARBA00022984"/>
    </source>
</evidence>
<comment type="catalytic activity">
    <reaction evidence="13 14">
        <text>UDP-N-acetyl-alpha-D-muramate + L-alanine + ATP = UDP-N-acetyl-alpha-D-muramoyl-L-alanine + ADP + phosphate + H(+)</text>
        <dbReference type="Rhea" id="RHEA:23372"/>
        <dbReference type="ChEBI" id="CHEBI:15378"/>
        <dbReference type="ChEBI" id="CHEBI:30616"/>
        <dbReference type="ChEBI" id="CHEBI:43474"/>
        <dbReference type="ChEBI" id="CHEBI:57972"/>
        <dbReference type="ChEBI" id="CHEBI:70757"/>
        <dbReference type="ChEBI" id="CHEBI:83898"/>
        <dbReference type="ChEBI" id="CHEBI:456216"/>
        <dbReference type="EC" id="6.3.2.8"/>
    </reaction>
</comment>
<dbReference type="InterPro" id="IPR004101">
    <property type="entry name" value="Mur_ligase_C"/>
</dbReference>
<proteinExistence type="inferred from homology"/>
<dbReference type="GO" id="GO:0008763">
    <property type="term" value="F:UDP-N-acetylmuramate-L-alanine ligase activity"/>
    <property type="evidence" value="ECO:0007669"/>
    <property type="project" value="UniProtKB-UniRule"/>
</dbReference>
<dbReference type="PROSITE" id="PS50890">
    <property type="entry name" value="PUA"/>
    <property type="match status" value="1"/>
</dbReference>
<accession>A0A357VQ94</accession>
<sequence>MEIDLEKFKRIHFIGIGGISMSGLAHILLNEGHIVTGSDIKNSHLIERLKKEGARINIPHMAESVIGSDLVVYTAAIHDDNVEYQKARELGIPIIDRATLLGLIMKKYKFGVAVAGSHGKTTTTSLISVILDRAGYDPTVLVGGEIDAIGGNVRVGKSEYFVTEACEYTDSFLKFYPYIAVILNVDSDHLDYFKNIDNIKQSFRQFASLVPLDGFVVACKDDANTMHVIKGLDKNIVTYGINEESDWQAKDIIYDEKGCASFNAYYRGKFMGHFKLSIPGKHNIYNALASLAVTYLLGVDTEKAKEYIKEFKGTHRRFEVKGVVKGVTVVDDYAHHPAEIRATLEAAKNYPHKRIIAIFQPHTYSRTKALLSDFAESFDAADKIIITDIYAAREKDTGEVSSKDLVDLIFKRGKDVLYIKDFDSIVEYLKENTEEGDLVLTIGAGNIYEVGEKFLEENKK</sequence>
<comment type="similarity">
    <text evidence="14">Belongs to the MurCDEF family.</text>
</comment>
<evidence type="ECO:0000256" key="1">
    <source>
        <dbReference type="ARBA" id="ARBA00004496"/>
    </source>
</evidence>
<evidence type="ECO:0000259" key="17">
    <source>
        <dbReference type="Pfam" id="PF08245"/>
    </source>
</evidence>
<comment type="caution">
    <text evidence="18">The sequence shown here is derived from an EMBL/GenBank/DDBJ whole genome shotgun (WGS) entry which is preliminary data.</text>
</comment>